<dbReference type="OrthoDB" id="5919944at2759"/>
<name>A0A0V0RTB5_9BILA</name>
<protein>
    <recommendedName>
        <fullName evidence="1">BLOC-1-related complex subunit 6 C-terminal helix domain-containing protein</fullName>
    </recommendedName>
</protein>
<organism evidence="2 3">
    <name type="scientific">Trichinella nelsoni</name>
    <dbReference type="NCBI Taxonomy" id="6336"/>
    <lineage>
        <taxon>Eukaryota</taxon>
        <taxon>Metazoa</taxon>
        <taxon>Ecdysozoa</taxon>
        <taxon>Nematoda</taxon>
        <taxon>Enoplea</taxon>
        <taxon>Dorylaimia</taxon>
        <taxon>Trichinellida</taxon>
        <taxon>Trichinellidae</taxon>
        <taxon>Trichinella</taxon>
    </lineage>
</organism>
<dbReference type="Pfam" id="PF10157">
    <property type="entry name" value="BORCS6"/>
    <property type="match status" value="1"/>
</dbReference>
<comment type="caution">
    <text evidence="2">The sequence shown here is derived from an EMBL/GenBank/DDBJ whole genome shotgun (WGS) entry which is preliminary data.</text>
</comment>
<proteinExistence type="predicted"/>
<dbReference type="Proteomes" id="UP000054630">
    <property type="component" value="Unassembled WGS sequence"/>
</dbReference>
<evidence type="ECO:0000313" key="2">
    <source>
        <dbReference type="EMBL" id="KRX17721.1"/>
    </source>
</evidence>
<dbReference type="InterPro" id="IPR046465">
    <property type="entry name" value="BORCS6_C"/>
</dbReference>
<dbReference type="InterPro" id="IPR037177">
    <property type="entry name" value="DLC_sf"/>
</dbReference>
<evidence type="ECO:0000259" key="1">
    <source>
        <dbReference type="Pfam" id="PF10157"/>
    </source>
</evidence>
<dbReference type="Gene3D" id="3.30.740.10">
    <property type="entry name" value="Protein Inhibitor Of Neuronal Nitric Oxide Synthase"/>
    <property type="match status" value="1"/>
</dbReference>
<sequence length="225" mass="25870">MSSNEESTNYNWQLEIVSLMNTVNNVNVSVANSLDEMSEITEQLALLLKDTTSSACDSADSAVRNSFRLMASMESLSSKMQNLKEISIKMYVELKEFDCYWNHWKVTPRRIDLLIHLASLMADRSNTSFENRELAKHVRVVDSDMPTKVIMASAKIGLWALKKKINVEEISRLIVDIFSKTTKDSSWGCIVGKNVVLGTEFFGMYFMHFIIDDYTFFVFHKRNVY</sequence>
<dbReference type="GO" id="GO:0030286">
    <property type="term" value="C:dynein complex"/>
    <property type="evidence" value="ECO:0007669"/>
    <property type="project" value="InterPro"/>
</dbReference>
<dbReference type="GO" id="GO:0007017">
    <property type="term" value="P:microtubule-based process"/>
    <property type="evidence" value="ECO:0007669"/>
    <property type="project" value="InterPro"/>
</dbReference>
<reference evidence="2 3" key="1">
    <citation type="submission" date="2015-01" db="EMBL/GenBank/DDBJ databases">
        <title>Evolution of Trichinella species and genotypes.</title>
        <authorList>
            <person name="Korhonen P.K."/>
            <person name="Edoardo P."/>
            <person name="Giuseppe L.R."/>
            <person name="Gasser R.B."/>
        </authorList>
    </citation>
    <scope>NUCLEOTIDE SEQUENCE [LARGE SCALE GENOMIC DNA]</scope>
    <source>
        <strain evidence="2">ISS37</strain>
    </source>
</reference>
<keyword evidence="3" id="KW-1185">Reference proteome</keyword>
<dbReference type="EMBL" id="JYDL01000083">
    <property type="protein sequence ID" value="KRX17720.1"/>
    <property type="molecule type" value="Genomic_DNA"/>
</dbReference>
<accession>A0A0V0RTB5</accession>
<dbReference type="AlphaFoldDB" id="A0A0V0RTB5"/>
<feature type="domain" description="BLOC-1-related complex subunit 6 C-terminal helix" evidence="1">
    <location>
        <begin position="19"/>
        <end position="87"/>
    </location>
</feature>
<evidence type="ECO:0000313" key="3">
    <source>
        <dbReference type="Proteomes" id="UP000054630"/>
    </source>
</evidence>
<gene>
    <name evidence="2" type="ORF">T07_9684</name>
</gene>
<dbReference type="EMBL" id="JYDL01000083">
    <property type="protein sequence ID" value="KRX17721.1"/>
    <property type="molecule type" value="Genomic_DNA"/>
</dbReference>
<dbReference type="SUPFAM" id="SSF54648">
    <property type="entry name" value="DLC"/>
    <property type="match status" value="1"/>
</dbReference>